<dbReference type="KEGG" id="zma:103644090"/>
<sequence>MPSWPSWCPENCITEMQLPSILSLHVHDLPSFLAVTSEDNPFAFVLPEFHELVDALKRDDGSSKPPTYVLANICDAMEANALASLRPHMDIFVFGHMLSFQHEADDGRCAPPPCNVFDHDKSRYSYLSWLDTKPAKSVVYISFRLVGAAPGAQWHHGRCDRNVPKTRGCHCRLPCSKFLLF</sequence>
<reference evidence="1" key="2">
    <citation type="submission" date="2012-06" db="EMBL/GenBank/DDBJ databases">
        <authorList>
            <person name="Yu Y."/>
            <person name="Currie J."/>
            <person name="Lomeli R."/>
            <person name="Angelova A."/>
            <person name="Collura K."/>
            <person name="Wissotski M."/>
            <person name="Campos D."/>
            <person name="Kudrna D."/>
            <person name="Golser W."/>
            <person name="Ashely E."/>
            <person name="Descour A."/>
            <person name="Fernandes J."/>
            <person name="Soderlund C."/>
            <person name="Walbot V."/>
        </authorList>
    </citation>
    <scope>NUCLEOTIDE SEQUENCE</scope>
    <source>
        <strain evidence="1">B73</strain>
    </source>
</reference>
<dbReference type="Gene3D" id="3.40.50.2000">
    <property type="entry name" value="Glycogen Phosphorylase B"/>
    <property type="match status" value="2"/>
</dbReference>
<reference evidence="1" key="1">
    <citation type="journal article" date="2009" name="PLoS Genet.">
        <title>Sequencing, mapping, and analysis of 27,455 maize full-length cDNAs.</title>
        <authorList>
            <person name="Soderlund C."/>
            <person name="Descour A."/>
            <person name="Kudrna D."/>
            <person name="Bomhoff M."/>
            <person name="Boyd L."/>
            <person name="Currie J."/>
            <person name="Angelova A."/>
            <person name="Collura K."/>
            <person name="Wissotski M."/>
            <person name="Ashley E."/>
            <person name="Morrow D."/>
            <person name="Fernandes J."/>
            <person name="Walbot V."/>
            <person name="Yu Y."/>
        </authorList>
    </citation>
    <scope>NUCLEOTIDE SEQUENCE</scope>
    <source>
        <strain evidence="1">B73</strain>
    </source>
</reference>
<evidence type="ECO:0000313" key="1">
    <source>
        <dbReference type="EMBL" id="ACN34020.1"/>
    </source>
</evidence>
<accession>C0PFQ4</accession>
<proteinExistence type="evidence at transcript level"/>
<protein>
    <submittedName>
        <fullName evidence="1">Uncharacterized protein</fullName>
    </submittedName>
</protein>
<organism evidence="1">
    <name type="scientific">Zea mays</name>
    <name type="common">Maize</name>
    <dbReference type="NCBI Taxonomy" id="4577"/>
    <lineage>
        <taxon>Eukaryota</taxon>
        <taxon>Viridiplantae</taxon>
        <taxon>Streptophyta</taxon>
        <taxon>Embryophyta</taxon>
        <taxon>Tracheophyta</taxon>
        <taxon>Spermatophyta</taxon>
        <taxon>Magnoliopsida</taxon>
        <taxon>Liliopsida</taxon>
        <taxon>Poales</taxon>
        <taxon>Poaceae</taxon>
        <taxon>PACMAD clade</taxon>
        <taxon>Panicoideae</taxon>
        <taxon>Andropogonodae</taxon>
        <taxon>Andropogoneae</taxon>
        <taxon>Tripsacinae</taxon>
        <taxon>Zea</taxon>
    </lineage>
</organism>
<dbReference type="EMBL" id="BT067123">
    <property type="protein sequence ID" value="ACN34020.1"/>
    <property type="molecule type" value="mRNA"/>
</dbReference>
<name>C0PFQ4_MAIZE</name>
<dbReference type="GeneID" id="103644090"/>
<dbReference type="AlphaFoldDB" id="C0PFQ4"/>
<dbReference type="OrthoDB" id="5835829at2759"/>
<dbReference type="SUPFAM" id="SSF53756">
    <property type="entry name" value="UDP-Glycosyltransferase/glycogen phosphorylase"/>
    <property type="match status" value="1"/>
</dbReference>
<dbReference type="RefSeq" id="XP_008665508.1">
    <property type="nucleotide sequence ID" value="XM_008667286.3"/>
</dbReference>